<keyword evidence="2" id="KW-1185">Reference proteome</keyword>
<name>A0A5B7F088_PORTR</name>
<evidence type="ECO:0000313" key="2">
    <source>
        <dbReference type="Proteomes" id="UP000324222"/>
    </source>
</evidence>
<protein>
    <submittedName>
        <fullName evidence="1">Uncharacterized protein</fullName>
    </submittedName>
</protein>
<accession>A0A5B7F088</accession>
<sequence>MTETLTTTTTSNTSRITRMIRMGTEPAAPITQTHDAVWARETVRVENWEWYQCTALSQHA</sequence>
<reference evidence="1 2" key="1">
    <citation type="submission" date="2019-05" db="EMBL/GenBank/DDBJ databases">
        <title>Another draft genome of Portunus trituberculatus and its Hox gene families provides insights of decapod evolution.</title>
        <authorList>
            <person name="Jeong J.-H."/>
            <person name="Song I."/>
            <person name="Kim S."/>
            <person name="Choi T."/>
            <person name="Kim D."/>
            <person name="Ryu S."/>
            <person name="Kim W."/>
        </authorList>
    </citation>
    <scope>NUCLEOTIDE SEQUENCE [LARGE SCALE GENOMIC DNA]</scope>
    <source>
        <tissue evidence="1">Muscle</tissue>
    </source>
</reference>
<comment type="caution">
    <text evidence="1">The sequence shown here is derived from an EMBL/GenBank/DDBJ whole genome shotgun (WGS) entry which is preliminary data.</text>
</comment>
<dbReference type="EMBL" id="VSRR010004085">
    <property type="protein sequence ID" value="MPC38513.1"/>
    <property type="molecule type" value="Genomic_DNA"/>
</dbReference>
<organism evidence="1 2">
    <name type="scientific">Portunus trituberculatus</name>
    <name type="common">Swimming crab</name>
    <name type="synonym">Neptunus trituberculatus</name>
    <dbReference type="NCBI Taxonomy" id="210409"/>
    <lineage>
        <taxon>Eukaryota</taxon>
        <taxon>Metazoa</taxon>
        <taxon>Ecdysozoa</taxon>
        <taxon>Arthropoda</taxon>
        <taxon>Crustacea</taxon>
        <taxon>Multicrustacea</taxon>
        <taxon>Malacostraca</taxon>
        <taxon>Eumalacostraca</taxon>
        <taxon>Eucarida</taxon>
        <taxon>Decapoda</taxon>
        <taxon>Pleocyemata</taxon>
        <taxon>Brachyura</taxon>
        <taxon>Eubrachyura</taxon>
        <taxon>Portunoidea</taxon>
        <taxon>Portunidae</taxon>
        <taxon>Portuninae</taxon>
        <taxon>Portunus</taxon>
    </lineage>
</organism>
<proteinExistence type="predicted"/>
<gene>
    <name evidence="1" type="ORF">E2C01_032019</name>
</gene>
<evidence type="ECO:0000313" key="1">
    <source>
        <dbReference type="EMBL" id="MPC38513.1"/>
    </source>
</evidence>
<dbReference type="AlphaFoldDB" id="A0A5B7F088"/>
<dbReference type="Proteomes" id="UP000324222">
    <property type="component" value="Unassembled WGS sequence"/>
</dbReference>